<feature type="signal peptide" evidence="2">
    <location>
        <begin position="1"/>
        <end position="16"/>
    </location>
</feature>
<feature type="domain" description="Transglycosylase SLT" evidence="3">
    <location>
        <begin position="92"/>
        <end position="194"/>
    </location>
</feature>
<dbReference type="GO" id="GO:0000270">
    <property type="term" value="P:peptidoglycan metabolic process"/>
    <property type="evidence" value="ECO:0007669"/>
    <property type="project" value="InterPro"/>
</dbReference>
<dbReference type="eggNOG" id="COG0741">
    <property type="taxonomic scope" value="Bacteria"/>
</dbReference>
<keyword evidence="5" id="KW-1185">Reference proteome</keyword>
<gene>
    <name evidence="4" type="ORF">N791_09075</name>
</gene>
<reference evidence="4 5" key="1">
    <citation type="submission" date="2013-08" db="EMBL/GenBank/DDBJ databases">
        <title>Genomic analysis of Lysobacter defluvii.</title>
        <authorList>
            <person name="Wang Q."/>
            <person name="Wang G."/>
        </authorList>
    </citation>
    <scope>NUCLEOTIDE SEQUENCE [LARGE SCALE GENOMIC DNA]</scope>
    <source>
        <strain evidence="4 5">IMMIB APB-9</strain>
    </source>
</reference>
<protein>
    <submittedName>
        <fullName evidence="4">Lytic transglycosylase</fullName>
    </submittedName>
</protein>
<dbReference type="GO" id="GO:0016020">
    <property type="term" value="C:membrane"/>
    <property type="evidence" value="ECO:0007669"/>
    <property type="project" value="InterPro"/>
</dbReference>
<organism evidence="4 5">
    <name type="scientific">Lysobacter defluvii IMMIB APB-9 = DSM 18482</name>
    <dbReference type="NCBI Taxonomy" id="1385515"/>
    <lineage>
        <taxon>Bacteria</taxon>
        <taxon>Pseudomonadati</taxon>
        <taxon>Pseudomonadota</taxon>
        <taxon>Gammaproteobacteria</taxon>
        <taxon>Lysobacterales</taxon>
        <taxon>Lysobacteraceae</taxon>
        <taxon>Novilysobacter</taxon>
    </lineage>
</organism>
<dbReference type="InterPro" id="IPR000189">
    <property type="entry name" value="Transglyc_AS"/>
</dbReference>
<evidence type="ECO:0000259" key="3">
    <source>
        <dbReference type="Pfam" id="PF01464"/>
    </source>
</evidence>
<dbReference type="SUPFAM" id="SSF53955">
    <property type="entry name" value="Lysozyme-like"/>
    <property type="match status" value="1"/>
</dbReference>
<dbReference type="InterPro" id="IPR023346">
    <property type="entry name" value="Lysozyme-like_dom_sf"/>
</dbReference>
<evidence type="ECO:0000313" key="5">
    <source>
        <dbReference type="Proteomes" id="UP000030003"/>
    </source>
</evidence>
<dbReference type="AlphaFoldDB" id="A0A0A0M3E7"/>
<accession>A0A0A0M3E7</accession>
<dbReference type="EMBL" id="AVBH01000261">
    <property type="protein sequence ID" value="KGO97640.1"/>
    <property type="molecule type" value="Genomic_DNA"/>
</dbReference>
<dbReference type="InterPro" id="IPR008258">
    <property type="entry name" value="Transglycosylase_SLT_dom_1"/>
</dbReference>
<dbReference type="GO" id="GO:0008933">
    <property type="term" value="F:peptidoglycan lytic transglycosylase activity"/>
    <property type="evidence" value="ECO:0007669"/>
    <property type="project" value="InterPro"/>
</dbReference>
<evidence type="ECO:0000256" key="2">
    <source>
        <dbReference type="SAM" id="SignalP"/>
    </source>
</evidence>
<comment type="caution">
    <text evidence="4">The sequence shown here is derived from an EMBL/GenBank/DDBJ whole genome shotgun (WGS) entry which is preliminary data.</text>
</comment>
<feature type="non-terminal residue" evidence="4">
    <location>
        <position position="283"/>
    </location>
</feature>
<name>A0A0A0M3E7_9GAMM</name>
<dbReference type="Pfam" id="PF01464">
    <property type="entry name" value="SLT"/>
    <property type="match status" value="1"/>
</dbReference>
<dbReference type="Gene3D" id="1.10.530.10">
    <property type="match status" value="1"/>
</dbReference>
<evidence type="ECO:0000313" key="4">
    <source>
        <dbReference type="EMBL" id="KGO97640.1"/>
    </source>
</evidence>
<proteinExistence type="inferred from homology"/>
<comment type="similarity">
    <text evidence="1">Belongs to the transglycosylase Slt family.</text>
</comment>
<dbReference type="CDD" id="cd16894">
    <property type="entry name" value="MltD-like"/>
    <property type="match status" value="1"/>
</dbReference>
<feature type="chain" id="PRO_5001973262" evidence="2">
    <location>
        <begin position="17"/>
        <end position="283"/>
    </location>
</feature>
<dbReference type="PROSITE" id="PS00922">
    <property type="entry name" value="TRANSGLYCOSYLASE"/>
    <property type="match status" value="1"/>
</dbReference>
<evidence type="ECO:0000256" key="1">
    <source>
        <dbReference type="ARBA" id="ARBA00007734"/>
    </source>
</evidence>
<dbReference type="Proteomes" id="UP000030003">
    <property type="component" value="Unassembled WGS sequence"/>
</dbReference>
<sequence>MLLGLALAVSGVPAAAAETADPAVDAPPAAIDTRSGLAIYASFREGLADPSCPAGASKRWQAHFAKAPEQLAASPDESLALFGYVVDAVRAAHLPTEYALIPFVESGYRADARSPSGPAGLWQMIKLTARNHEIPIRAGYDGRLSPVDSTQAAVRYLKTLHGMFAGDWRLAAMAYNAGEYRVLGALRRSGQQARDVDLEKLQGVPRVTRAYVSKLQALTCVMLEAGEARAWQAAMADPVPRLQAVELPDDVTRVREWAARHEQDAATLRRLNPVYEGGRIARP</sequence>
<dbReference type="STRING" id="1385515.GCA_000423325_02289"/>
<keyword evidence="2" id="KW-0732">Signal</keyword>